<proteinExistence type="predicted"/>
<sequence>MASKKSFLQAAAASDFYDYATTPDSGLLDNPAPPRQAMTAESDTTHGDVTAYDLRRRANRGAQGISRA</sequence>
<reference evidence="2 3" key="1">
    <citation type="submission" date="2015-02" db="EMBL/GenBank/DDBJ databases">
        <title>Genome sequene of Rhodovulum sulfidophilum DSM 2351.</title>
        <authorList>
            <person name="Nagao N."/>
        </authorList>
    </citation>
    <scope>NUCLEOTIDE SEQUENCE [LARGE SCALE GENOMIC DNA]</scope>
    <source>
        <strain evidence="2 3">DSM 2351</strain>
    </source>
</reference>
<dbReference type="Proteomes" id="UP000064912">
    <property type="component" value="Chromosome"/>
</dbReference>
<feature type="region of interest" description="Disordered" evidence="1">
    <location>
        <begin position="22"/>
        <end position="68"/>
    </location>
</feature>
<organism evidence="2 3">
    <name type="scientific">Rhodovulum sulfidophilum</name>
    <name type="common">Rhodobacter sulfidophilus</name>
    <dbReference type="NCBI Taxonomy" id="35806"/>
    <lineage>
        <taxon>Bacteria</taxon>
        <taxon>Pseudomonadati</taxon>
        <taxon>Pseudomonadota</taxon>
        <taxon>Alphaproteobacteria</taxon>
        <taxon>Rhodobacterales</taxon>
        <taxon>Paracoccaceae</taxon>
        <taxon>Rhodovulum</taxon>
    </lineage>
</organism>
<dbReference type="PATRIC" id="fig|35806.4.peg.4188"/>
<dbReference type="EMBL" id="AP014800">
    <property type="protein sequence ID" value="BAQ71207.1"/>
    <property type="molecule type" value="Genomic_DNA"/>
</dbReference>
<accession>A0A0D6B7Y7</accession>
<protein>
    <submittedName>
        <fullName evidence="2">Proteinase inhibitor I4 serpin</fullName>
    </submittedName>
</protein>
<dbReference type="KEGG" id="rsu:NHU_04085"/>
<name>A0A0D6B7Y7_RHOSU</name>
<evidence type="ECO:0000313" key="2">
    <source>
        <dbReference type="EMBL" id="BAQ71207.1"/>
    </source>
</evidence>
<dbReference type="AlphaFoldDB" id="A0A0D6B7Y7"/>
<evidence type="ECO:0000256" key="1">
    <source>
        <dbReference type="SAM" id="MobiDB-lite"/>
    </source>
</evidence>
<gene>
    <name evidence="2" type="ORF">NHU_04085</name>
</gene>
<evidence type="ECO:0000313" key="3">
    <source>
        <dbReference type="Proteomes" id="UP000064912"/>
    </source>
</evidence>